<accession>A0AAN9TVB1</accession>
<dbReference type="Proteomes" id="UP001367676">
    <property type="component" value="Unassembled WGS sequence"/>
</dbReference>
<name>A0AAN9TVB1_9HEMI</name>
<organism evidence="1 2">
    <name type="scientific">Parthenolecanium corni</name>
    <dbReference type="NCBI Taxonomy" id="536013"/>
    <lineage>
        <taxon>Eukaryota</taxon>
        <taxon>Metazoa</taxon>
        <taxon>Ecdysozoa</taxon>
        <taxon>Arthropoda</taxon>
        <taxon>Hexapoda</taxon>
        <taxon>Insecta</taxon>
        <taxon>Pterygota</taxon>
        <taxon>Neoptera</taxon>
        <taxon>Paraneoptera</taxon>
        <taxon>Hemiptera</taxon>
        <taxon>Sternorrhyncha</taxon>
        <taxon>Coccoidea</taxon>
        <taxon>Coccidae</taxon>
        <taxon>Parthenolecanium</taxon>
    </lineage>
</organism>
<proteinExistence type="predicted"/>
<gene>
    <name evidence="1" type="ORF">V9T40_006117</name>
</gene>
<dbReference type="EMBL" id="JBBCAQ010000003">
    <property type="protein sequence ID" value="KAK7604931.1"/>
    <property type="molecule type" value="Genomic_DNA"/>
</dbReference>
<sequence length="92" mass="10243">MSEPHPQKCAAAYARSVRHKNSTNNYINQADKSEALQALPFTDKVALQQSKDEAMKGARRSAEFVHESAHSARQPPAFVVHSYDVHRVADVL</sequence>
<reference evidence="1 2" key="1">
    <citation type="submission" date="2024-03" db="EMBL/GenBank/DDBJ databases">
        <title>Adaptation during the transition from Ophiocordyceps entomopathogen to insect associate is accompanied by gene loss and intensified selection.</title>
        <authorList>
            <person name="Ward C.M."/>
            <person name="Onetto C.A."/>
            <person name="Borneman A.R."/>
        </authorList>
    </citation>
    <scope>NUCLEOTIDE SEQUENCE [LARGE SCALE GENOMIC DNA]</scope>
    <source>
        <strain evidence="1">AWRI1</strain>
        <tissue evidence="1">Single Adult Female</tissue>
    </source>
</reference>
<comment type="caution">
    <text evidence="1">The sequence shown here is derived from an EMBL/GenBank/DDBJ whole genome shotgun (WGS) entry which is preliminary data.</text>
</comment>
<evidence type="ECO:0000313" key="2">
    <source>
        <dbReference type="Proteomes" id="UP001367676"/>
    </source>
</evidence>
<protein>
    <submittedName>
        <fullName evidence="1">Uncharacterized protein</fullName>
    </submittedName>
</protein>
<evidence type="ECO:0000313" key="1">
    <source>
        <dbReference type="EMBL" id="KAK7604931.1"/>
    </source>
</evidence>
<dbReference type="AlphaFoldDB" id="A0AAN9TVB1"/>
<keyword evidence="2" id="KW-1185">Reference proteome</keyword>